<dbReference type="InterPro" id="IPR036249">
    <property type="entry name" value="Thioredoxin-like_sf"/>
</dbReference>
<dbReference type="Gene3D" id="3.40.30.10">
    <property type="entry name" value="Glutaredoxin"/>
    <property type="match status" value="1"/>
</dbReference>
<name>A0A381XTK0_9ZZZZ</name>
<gene>
    <name evidence="2" type="ORF">METZ01_LOCUS120948</name>
</gene>
<accession>A0A381XTK0</accession>
<dbReference type="SUPFAM" id="SSF52833">
    <property type="entry name" value="Thioredoxin-like"/>
    <property type="match status" value="1"/>
</dbReference>
<evidence type="ECO:0000313" key="2">
    <source>
        <dbReference type="EMBL" id="SVA68094.1"/>
    </source>
</evidence>
<organism evidence="2">
    <name type="scientific">marine metagenome</name>
    <dbReference type="NCBI Taxonomy" id="408172"/>
    <lineage>
        <taxon>unclassified sequences</taxon>
        <taxon>metagenomes</taxon>
        <taxon>ecological metagenomes</taxon>
    </lineage>
</organism>
<feature type="domain" description="Thioredoxin-like fold" evidence="1">
    <location>
        <begin position="20"/>
        <end position="113"/>
    </location>
</feature>
<sequence length="204" mass="23825">MKSILFAILFTFVAVPVYAYQLLMFSNPSCSYCQDFLRDVEPGYHSTQIAKQFPLRIINTVGPPPQWFSDAYDRNNIDSIDATPTFVMWDEKQQSEIARLVGYESKADFYKMLNQFMELFHNKLEERAIEDSVELPPLEKPHRGPMDQFGNSRLPPEGVINSRDLFKHMYKTPEEAVKASDWFGCHGTIHYHKDENVWMPCRME</sequence>
<reference evidence="2" key="1">
    <citation type="submission" date="2018-05" db="EMBL/GenBank/DDBJ databases">
        <authorList>
            <person name="Lanie J.A."/>
            <person name="Ng W.-L."/>
            <person name="Kazmierczak K.M."/>
            <person name="Andrzejewski T.M."/>
            <person name="Davidsen T.M."/>
            <person name="Wayne K.J."/>
            <person name="Tettelin H."/>
            <person name="Glass J.I."/>
            <person name="Rusch D."/>
            <person name="Podicherti R."/>
            <person name="Tsui H.-C.T."/>
            <person name="Winkler M.E."/>
        </authorList>
    </citation>
    <scope>NUCLEOTIDE SEQUENCE</scope>
</reference>
<dbReference type="EMBL" id="UINC01016339">
    <property type="protein sequence ID" value="SVA68094.1"/>
    <property type="molecule type" value="Genomic_DNA"/>
</dbReference>
<proteinExistence type="predicted"/>
<evidence type="ECO:0000259" key="1">
    <source>
        <dbReference type="Pfam" id="PF13098"/>
    </source>
</evidence>
<dbReference type="InterPro" id="IPR012336">
    <property type="entry name" value="Thioredoxin-like_fold"/>
</dbReference>
<protein>
    <recommendedName>
        <fullName evidence="1">Thioredoxin-like fold domain-containing protein</fullName>
    </recommendedName>
</protein>
<dbReference type="AlphaFoldDB" id="A0A381XTK0"/>
<dbReference type="Pfam" id="PF13098">
    <property type="entry name" value="Thioredoxin_2"/>
    <property type="match status" value="1"/>
</dbReference>